<dbReference type="PROSITE" id="PS51123">
    <property type="entry name" value="OMPA_2"/>
    <property type="match status" value="1"/>
</dbReference>
<reference evidence="7 8" key="1">
    <citation type="journal article" date="2018" name="Nat. Biotechnol.">
        <title>A standardized bacterial taxonomy based on genome phylogeny substantially revises the tree of life.</title>
        <authorList>
            <person name="Parks D.H."/>
            <person name="Chuvochina M."/>
            <person name="Waite D.W."/>
            <person name="Rinke C."/>
            <person name="Skarshewski A."/>
            <person name="Chaumeil P.A."/>
            <person name="Hugenholtz P."/>
        </authorList>
    </citation>
    <scope>NUCLEOTIDE SEQUENCE [LARGE SCALE GENOMIC DNA]</scope>
    <source>
        <strain evidence="7">UBA10227</strain>
    </source>
</reference>
<dbReference type="InterPro" id="IPR011659">
    <property type="entry name" value="WD40"/>
</dbReference>
<dbReference type="Gene3D" id="2.120.10.30">
    <property type="entry name" value="TolB, C-terminal domain"/>
    <property type="match status" value="1"/>
</dbReference>
<evidence type="ECO:0000313" key="8">
    <source>
        <dbReference type="Proteomes" id="UP000263268"/>
    </source>
</evidence>
<dbReference type="InterPro" id="IPR006664">
    <property type="entry name" value="OMP_bac"/>
</dbReference>
<name>A0A3D6BUU9_9FLAO</name>
<dbReference type="GO" id="GO:0009279">
    <property type="term" value="C:cell outer membrane"/>
    <property type="evidence" value="ECO:0007669"/>
    <property type="project" value="UniProtKB-SubCell"/>
</dbReference>
<keyword evidence="2 4" id="KW-0472">Membrane</keyword>
<dbReference type="Pfam" id="PF07676">
    <property type="entry name" value="PD40"/>
    <property type="match status" value="3"/>
</dbReference>
<dbReference type="InterPro" id="IPR011042">
    <property type="entry name" value="6-blade_b-propeller_TolB-like"/>
</dbReference>
<feature type="chain" id="PRO_5017542953" evidence="5">
    <location>
        <begin position="21"/>
        <end position="631"/>
    </location>
</feature>
<dbReference type="CDD" id="cd07185">
    <property type="entry name" value="OmpA_C-like"/>
    <property type="match status" value="1"/>
</dbReference>
<dbReference type="AlphaFoldDB" id="A0A3D6BUU9"/>
<evidence type="ECO:0000256" key="1">
    <source>
        <dbReference type="ARBA" id="ARBA00004442"/>
    </source>
</evidence>
<dbReference type="InterPro" id="IPR011990">
    <property type="entry name" value="TPR-like_helical_dom_sf"/>
</dbReference>
<dbReference type="Gene3D" id="1.25.40.10">
    <property type="entry name" value="Tetratricopeptide repeat domain"/>
    <property type="match status" value="1"/>
</dbReference>
<keyword evidence="3" id="KW-0998">Cell outer membrane</keyword>
<feature type="domain" description="OmpA-like" evidence="6">
    <location>
        <begin position="507"/>
        <end position="627"/>
    </location>
</feature>
<dbReference type="Proteomes" id="UP000263268">
    <property type="component" value="Unassembled WGS sequence"/>
</dbReference>
<dbReference type="SUPFAM" id="SSF82171">
    <property type="entry name" value="DPP6 N-terminal domain-like"/>
    <property type="match status" value="1"/>
</dbReference>
<dbReference type="SUPFAM" id="SSF103088">
    <property type="entry name" value="OmpA-like"/>
    <property type="match status" value="1"/>
</dbReference>
<dbReference type="PANTHER" id="PTHR30329">
    <property type="entry name" value="STATOR ELEMENT OF FLAGELLAR MOTOR COMPLEX"/>
    <property type="match status" value="1"/>
</dbReference>
<evidence type="ECO:0000256" key="4">
    <source>
        <dbReference type="PROSITE-ProRule" id="PRU00473"/>
    </source>
</evidence>
<dbReference type="PRINTS" id="PR01021">
    <property type="entry name" value="OMPADOMAIN"/>
</dbReference>
<dbReference type="EMBL" id="DPRK01000237">
    <property type="protein sequence ID" value="HCY82768.1"/>
    <property type="molecule type" value="Genomic_DNA"/>
</dbReference>
<comment type="subcellular location">
    <subcellularLocation>
        <location evidence="1">Cell outer membrane</location>
    </subcellularLocation>
</comment>
<dbReference type="PANTHER" id="PTHR30329:SF21">
    <property type="entry name" value="LIPOPROTEIN YIAD-RELATED"/>
    <property type="match status" value="1"/>
</dbReference>
<dbReference type="SUPFAM" id="SSF48452">
    <property type="entry name" value="TPR-like"/>
    <property type="match status" value="1"/>
</dbReference>
<dbReference type="InterPro" id="IPR050330">
    <property type="entry name" value="Bact_OuterMem_StrucFunc"/>
</dbReference>
<organism evidence="7 8">
    <name type="scientific">Xanthomarina gelatinilytica</name>
    <dbReference type="NCBI Taxonomy" id="1137281"/>
    <lineage>
        <taxon>Bacteria</taxon>
        <taxon>Pseudomonadati</taxon>
        <taxon>Bacteroidota</taxon>
        <taxon>Flavobacteriia</taxon>
        <taxon>Flavobacteriales</taxon>
        <taxon>Flavobacteriaceae</taxon>
        <taxon>Xanthomarina</taxon>
    </lineage>
</organism>
<dbReference type="Pfam" id="PF00691">
    <property type="entry name" value="OmpA"/>
    <property type="match status" value="1"/>
</dbReference>
<evidence type="ECO:0000259" key="6">
    <source>
        <dbReference type="PROSITE" id="PS51123"/>
    </source>
</evidence>
<keyword evidence="5" id="KW-0732">Signal</keyword>
<accession>A0A3D6BUU9</accession>
<dbReference type="Gene3D" id="3.30.1330.60">
    <property type="entry name" value="OmpA-like domain"/>
    <property type="match status" value="1"/>
</dbReference>
<protein>
    <submittedName>
        <fullName evidence="7">Cell envelope biogenesis protein OmpA</fullName>
    </submittedName>
</protein>
<gene>
    <name evidence="7" type="ORF">DHV22_14835</name>
</gene>
<evidence type="ECO:0000256" key="5">
    <source>
        <dbReference type="SAM" id="SignalP"/>
    </source>
</evidence>
<sequence length="631" mass="69940">MKKLNIFFTLLLMSSLSLTAQNKDTQNADKHFNKFEFVEAIEAYNKLVEDGKGDAYVYAQLAEANYNIFSTQEAERWYAKALESDQDPEMMYKYSQMLKANGKYDESNKWMKKFADAKPKDDRAKAFKTNPDYIPGILEGEKLYDIKSLEFNSEYTDFGGTVKDGNLYFSSARNQSRRDYGWNEEPFLDIYRVAVGGDAEGIEAQAVSGINTRYHEGLVSFSPDGNTMYFSRESFAEGDFEKNKEAKTKKSLLYLFKATKDGESWVNVQPLSINNKEYSVKNPSVSKDGKTLYFASDMPGGFGLFDIYKVAINDNGTLGQPENLGNKINTEGQEMFPFISDKGILYFSSNGHLGLGGLDVFHTTESGNVVNAGVPVNSNSDDLAFTINEETGEGYVSSNRPGGKGSDDIYGLKRIEPCIVNVVTTVVDNKTNNPLAGVAVTIKDANGRVVATETSNKDGQVNYKVSCDKTLEISGVLKDYLANSVTYSGSKEKQALVQLNLDPIEVIIVKDKVVLNPIYFEFDKSNITEQGAFELDKLVAVMSKYPDMVIIAESHTDSRGPASYNERLSDRRAKSTVQYVISKGIDASRISGIGKGEKEPKIDCGSGCTEEQYQTNRRSEFIIVSGGPSQN</sequence>
<evidence type="ECO:0000256" key="3">
    <source>
        <dbReference type="ARBA" id="ARBA00023237"/>
    </source>
</evidence>
<evidence type="ECO:0000256" key="2">
    <source>
        <dbReference type="ARBA" id="ARBA00023136"/>
    </source>
</evidence>
<dbReference type="InterPro" id="IPR006665">
    <property type="entry name" value="OmpA-like"/>
</dbReference>
<evidence type="ECO:0000313" key="7">
    <source>
        <dbReference type="EMBL" id="HCY82768.1"/>
    </source>
</evidence>
<dbReference type="InterPro" id="IPR036737">
    <property type="entry name" value="OmpA-like_sf"/>
</dbReference>
<proteinExistence type="predicted"/>
<comment type="caution">
    <text evidence="7">The sequence shown here is derived from an EMBL/GenBank/DDBJ whole genome shotgun (WGS) entry which is preliminary data.</text>
</comment>
<feature type="signal peptide" evidence="5">
    <location>
        <begin position="1"/>
        <end position="20"/>
    </location>
</feature>